<dbReference type="InterPro" id="IPR000182">
    <property type="entry name" value="GNAT_dom"/>
</dbReference>
<dbReference type="Pfam" id="PF00583">
    <property type="entry name" value="Acetyltransf_1"/>
    <property type="match status" value="1"/>
</dbReference>
<gene>
    <name evidence="2" type="ORF">P8625_06500</name>
</gene>
<organism evidence="2 3">
    <name type="scientific">Tenacibaculum tangerinum</name>
    <dbReference type="NCBI Taxonomy" id="3038772"/>
    <lineage>
        <taxon>Bacteria</taxon>
        <taxon>Pseudomonadati</taxon>
        <taxon>Bacteroidota</taxon>
        <taxon>Flavobacteriia</taxon>
        <taxon>Flavobacteriales</taxon>
        <taxon>Flavobacteriaceae</taxon>
        <taxon>Tenacibaculum</taxon>
    </lineage>
</organism>
<dbReference type="PROSITE" id="PS51186">
    <property type="entry name" value="GNAT"/>
    <property type="match status" value="1"/>
</dbReference>
<dbReference type="InterPro" id="IPR016181">
    <property type="entry name" value="Acyl_CoA_acyltransferase"/>
</dbReference>
<accession>A0ABY8L5W5</accession>
<dbReference type="Gene3D" id="3.40.630.30">
    <property type="match status" value="1"/>
</dbReference>
<keyword evidence="2" id="KW-0012">Acyltransferase</keyword>
<name>A0ABY8L5W5_9FLAO</name>
<sequence>MTVKNLSDISFETILECFLKAFENYFVELPRNEKYYKQRWKAAKVDFRYSYGMFEGEKMVGFILHALDKRKNKLIAFNTGTGVIPKYRGKRIVNSIYTYALKDLKEKNVELSVLEVITKNDIAIKLYEGIGFEKCKEYKCFKGEIQIDSTEEVILNEIALNDVDWNSLPNQGSYSWDNQKESILEGNYRFFQVIRKIEPESFFIINPEINYLAQFDLLKKENNGWARLFAGIMKISEYIKINNVDNRLKEKLGTLALVGLKNTVDQFEMELKMKRW</sequence>
<evidence type="ECO:0000259" key="1">
    <source>
        <dbReference type="PROSITE" id="PS51186"/>
    </source>
</evidence>
<feature type="domain" description="N-acetyltransferase" evidence="1">
    <location>
        <begin position="1"/>
        <end position="157"/>
    </location>
</feature>
<reference evidence="2 3" key="1">
    <citation type="submission" date="2023-04" db="EMBL/GenBank/DDBJ databases">
        <title>Tenacibaculum tangerinum sp. nov., isolated from sea tidal flat of South Korea.</title>
        <authorList>
            <person name="Lee S.H."/>
            <person name="Kim J.-J."/>
        </authorList>
    </citation>
    <scope>NUCLEOTIDE SEQUENCE [LARGE SCALE GENOMIC DNA]</scope>
    <source>
        <strain evidence="2 3">GRR-S3-23</strain>
    </source>
</reference>
<dbReference type="RefSeq" id="WP_279652653.1">
    <property type="nucleotide sequence ID" value="NZ_CP122539.1"/>
</dbReference>
<protein>
    <submittedName>
        <fullName evidence="2">GNAT family N-acetyltransferase</fullName>
        <ecNumber evidence="2">2.3.1.-</ecNumber>
    </submittedName>
</protein>
<dbReference type="Proteomes" id="UP001232001">
    <property type="component" value="Chromosome"/>
</dbReference>
<dbReference type="GO" id="GO:0016746">
    <property type="term" value="F:acyltransferase activity"/>
    <property type="evidence" value="ECO:0007669"/>
    <property type="project" value="UniProtKB-KW"/>
</dbReference>
<proteinExistence type="predicted"/>
<keyword evidence="3" id="KW-1185">Reference proteome</keyword>
<dbReference type="EMBL" id="CP122539">
    <property type="protein sequence ID" value="WGH76793.1"/>
    <property type="molecule type" value="Genomic_DNA"/>
</dbReference>
<keyword evidence="2" id="KW-0808">Transferase</keyword>
<dbReference type="EC" id="2.3.1.-" evidence="2"/>
<dbReference type="SUPFAM" id="SSF55729">
    <property type="entry name" value="Acyl-CoA N-acyltransferases (Nat)"/>
    <property type="match status" value="1"/>
</dbReference>
<evidence type="ECO:0000313" key="2">
    <source>
        <dbReference type="EMBL" id="WGH76793.1"/>
    </source>
</evidence>
<evidence type="ECO:0000313" key="3">
    <source>
        <dbReference type="Proteomes" id="UP001232001"/>
    </source>
</evidence>